<dbReference type="Gramene" id="PRQ31350">
    <property type="protein sequence ID" value="PRQ31350"/>
    <property type="gene ID" value="RchiOBHm_Chr5g0034521"/>
</dbReference>
<reference evidence="2 3" key="1">
    <citation type="journal article" date="2018" name="Nat. Genet.">
        <title>The Rosa genome provides new insights in the design of modern roses.</title>
        <authorList>
            <person name="Bendahmane M."/>
        </authorList>
    </citation>
    <scope>NUCLEOTIDE SEQUENCE [LARGE SCALE GENOMIC DNA]</scope>
    <source>
        <strain evidence="3">cv. Old Blush</strain>
    </source>
</reference>
<feature type="region of interest" description="Disordered" evidence="1">
    <location>
        <begin position="1"/>
        <end position="20"/>
    </location>
</feature>
<name>A0A2P6QB02_ROSCH</name>
<comment type="caution">
    <text evidence="2">The sequence shown here is derived from an EMBL/GenBank/DDBJ whole genome shotgun (WGS) entry which is preliminary data.</text>
</comment>
<dbReference type="EMBL" id="PDCK01000043">
    <property type="protein sequence ID" value="PRQ31350.1"/>
    <property type="molecule type" value="Genomic_DNA"/>
</dbReference>
<accession>A0A2P6QB02</accession>
<proteinExistence type="predicted"/>
<keyword evidence="3" id="KW-1185">Reference proteome</keyword>
<organism evidence="2 3">
    <name type="scientific">Rosa chinensis</name>
    <name type="common">China rose</name>
    <dbReference type="NCBI Taxonomy" id="74649"/>
    <lineage>
        <taxon>Eukaryota</taxon>
        <taxon>Viridiplantae</taxon>
        <taxon>Streptophyta</taxon>
        <taxon>Embryophyta</taxon>
        <taxon>Tracheophyta</taxon>
        <taxon>Spermatophyta</taxon>
        <taxon>Magnoliopsida</taxon>
        <taxon>eudicotyledons</taxon>
        <taxon>Gunneridae</taxon>
        <taxon>Pentapetalae</taxon>
        <taxon>rosids</taxon>
        <taxon>fabids</taxon>
        <taxon>Rosales</taxon>
        <taxon>Rosaceae</taxon>
        <taxon>Rosoideae</taxon>
        <taxon>Rosoideae incertae sedis</taxon>
        <taxon>Rosa</taxon>
    </lineage>
</organism>
<dbReference type="Proteomes" id="UP000238479">
    <property type="component" value="Chromosome 5"/>
</dbReference>
<dbReference type="AlphaFoldDB" id="A0A2P6QB02"/>
<evidence type="ECO:0000256" key="1">
    <source>
        <dbReference type="SAM" id="MobiDB-lite"/>
    </source>
</evidence>
<sequence>MSFSPKSIQPYLRSGSGRRQQQFDISPNFEAVSPPIAASLCLPLSLISQLHFSASLSLISKLFWFNGGQRN</sequence>
<evidence type="ECO:0000313" key="3">
    <source>
        <dbReference type="Proteomes" id="UP000238479"/>
    </source>
</evidence>
<gene>
    <name evidence="2" type="ORF">RchiOBHm_Chr5g0034521</name>
</gene>
<protein>
    <submittedName>
        <fullName evidence="2">Uncharacterized protein</fullName>
    </submittedName>
</protein>
<evidence type="ECO:0000313" key="2">
    <source>
        <dbReference type="EMBL" id="PRQ31350.1"/>
    </source>
</evidence>